<keyword evidence="3" id="KW-0808">Transferase</keyword>
<evidence type="ECO:0000259" key="8">
    <source>
        <dbReference type="PROSITE" id="PS52029"/>
    </source>
</evidence>
<organism evidence="9 10">
    <name type="scientific">Pontivivens nitratireducens</name>
    <dbReference type="NCBI Taxonomy" id="2758038"/>
    <lineage>
        <taxon>Bacteria</taxon>
        <taxon>Pseudomonadati</taxon>
        <taxon>Pseudomonadota</taxon>
        <taxon>Alphaproteobacteria</taxon>
        <taxon>Rhodobacterales</taxon>
        <taxon>Paracoccaceae</taxon>
        <taxon>Pontivivens</taxon>
    </lineage>
</organism>
<dbReference type="Gene3D" id="2.40.440.10">
    <property type="entry name" value="L,D-transpeptidase catalytic domain-like"/>
    <property type="match status" value="1"/>
</dbReference>
<dbReference type="InterPro" id="IPR002477">
    <property type="entry name" value="Peptidoglycan-bd-like"/>
</dbReference>
<evidence type="ECO:0000256" key="1">
    <source>
        <dbReference type="ARBA" id="ARBA00004752"/>
    </source>
</evidence>
<keyword evidence="6 7" id="KW-0961">Cell wall biogenesis/degradation</keyword>
<comment type="similarity">
    <text evidence="2">Belongs to the YkuD family.</text>
</comment>
<dbReference type="Pfam" id="PF20142">
    <property type="entry name" value="Scaffold"/>
    <property type="match status" value="1"/>
</dbReference>
<gene>
    <name evidence="9" type="ORF">G8E03_12080</name>
</gene>
<feature type="active site" description="Proton donor/acceptor" evidence="7">
    <location>
        <position position="461"/>
    </location>
</feature>
<dbReference type="GO" id="GO:0009252">
    <property type="term" value="P:peptidoglycan biosynthetic process"/>
    <property type="evidence" value="ECO:0007669"/>
    <property type="project" value="UniProtKB-UniPathway"/>
</dbReference>
<dbReference type="UniPathway" id="UPA00219"/>
<sequence>MLALLAGGGVFAQSNLESDPLDAAVSAAPAWQELADLMQAEAPQDVAAFYAGRDYQPLFMANDAELARGVIDALDQQRAHALPEWTERMQPLSRHVAAALDGQLTAAGELAFANAFVALGKSRLAGVVVPTRLSADMHVFPPEIETRDLLSDLATSADPIRHIVNLSPDHPDYAPLLELRADLEQVVANGGWGAADIPSGPSVGPGETDSRVPAIRARLAALGDIEEGRVTARAADPYAFDDTPLDAQPLPAGAEPVSGSAQSSTLMDEATVAALKAFQIRHGLNDDGVVGPKTLAALNTTAGDRLRQVMVNLERIRWTNWDLEEKQIYVNLPDYRMFLREGGEELFTTRVVIGLPKHQTVEFSDTMTHMVVNPTWTVPRSIATEEILPALRRNPNYLNDNNMTLIDDGTGVWTPPDTSLINWDNFSQSYFPWWVRQQPGPGNSLGNVKFMFPNQFAIYLHDTPSRSLFARDARAFSHGCVRVADPTGLAEMLLSPQASDPLAEFERHRATGRETTVNLNSRPAVHIDYRTVWIDDSGQVQYRDDIYGRDALVLDALQELGVSVGMAQG</sequence>
<dbReference type="GO" id="GO:0004180">
    <property type="term" value="F:carboxypeptidase activity"/>
    <property type="evidence" value="ECO:0007669"/>
    <property type="project" value="UniProtKB-ARBA"/>
</dbReference>
<dbReference type="InterPro" id="IPR005490">
    <property type="entry name" value="LD_TPept_cat_dom"/>
</dbReference>
<dbReference type="InterPro" id="IPR036365">
    <property type="entry name" value="PGBD-like_sf"/>
</dbReference>
<keyword evidence="10" id="KW-1185">Reference proteome</keyword>
<comment type="pathway">
    <text evidence="1 7">Cell wall biogenesis; peptidoglycan biosynthesis.</text>
</comment>
<protein>
    <submittedName>
        <fullName evidence="9">L,D-transpeptidase family protein</fullName>
    </submittedName>
</protein>
<evidence type="ECO:0000256" key="7">
    <source>
        <dbReference type="PROSITE-ProRule" id="PRU01373"/>
    </source>
</evidence>
<dbReference type="PROSITE" id="PS52029">
    <property type="entry name" value="LD_TPASE"/>
    <property type="match status" value="1"/>
</dbReference>
<feature type="active site" description="Nucleophile" evidence="7">
    <location>
        <position position="480"/>
    </location>
</feature>
<dbReference type="Proteomes" id="UP000500791">
    <property type="component" value="Chromosome"/>
</dbReference>
<accession>A0A6G7VN42</accession>
<name>A0A6G7VN42_9RHOB</name>
<reference evidence="9 10" key="1">
    <citation type="submission" date="2020-03" db="EMBL/GenBank/DDBJ databases">
        <title>Complete genome sequence of Monaibacterium sp. ALG8 with diverse plasmids.</title>
        <authorList>
            <person name="Sun C."/>
        </authorList>
    </citation>
    <scope>NUCLEOTIDE SEQUENCE [LARGE SCALE GENOMIC DNA]</scope>
    <source>
        <strain evidence="9 10">ALG8</strain>
    </source>
</reference>
<dbReference type="InterPro" id="IPR045380">
    <property type="entry name" value="LD_TPept_scaffold_dom"/>
</dbReference>
<dbReference type="CDD" id="cd16913">
    <property type="entry name" value="YkuD_like"/>
    <property type="match status" value="1"/>
</dbReference>
<dbReference type="InterPro" id="IPR038063">
    <property type="entry name" value="Transpep_catalytic_dom"/>
</dbReference>
<dbReference type="Gene3D" id="1.10.101.10">
    <property type="entry name" value="PGBD-like superfamily/PGBD"/>
    <property type="match status" value="1"/>
</dbReference>
<dbReference type="InterPro" id="IPR052905">
    <property type="entry name" value="LD-transpeptidase_YkuD-like"/>
</dbReference>
<dbReference type="Pfam" id="PF01471">
    <property type="entry name" value="PG_binding_1"/>
    <property type="match status" value="1"/>
</dbReference>
<dbReference type="PANTHER" id="PTHR41533">
    <property type="entry name" value="L,D-TRANSPEPTIDASE HI_1667-RELATED"/>
    <property type="match status" value="1"/>
</dbReference>
<keyword evidence="4 7" id="KW-0133">Cell shape</keyword>
<feature type="domain" description="L,D-TPase catalytic" evidence="8">
    <location>
        <begin position="326"/>
        <end position="505"/>
    </location>
</feature>
<dbReference type="Pfam" id="PF03734">
    <property type="entry name" value="YkuD"/>
    <property type="match status" value="1"/>
</dbReference>
<evidence type="ECO:0000256" key="6">
    <source>
        <dbReference type="ARBA" id="ARBA00023316"/>
    </source>
</evidence>
<dbReference type="GO" id="GO:0071555">
    <property type="term" value="P:cell wall organization"/>
    <property type="evidence" value="ECO:0007669"/>
    <property type="project" value="UniProtKB-UniRule"/>
</dbReference>
<dbReference type="PANTHER" id="PTHR41533:SF2">
    <property type="entry name" value="BLR7131 PROTEIN"/>
    <property type="match status" value="1"/>
</dbReference>
<evidence type="ECO:0000256" key="4">
    <source>
        <dbReference type="ARBA" id="ARBA00022960"/>
    </source>
</evidence>
<dbReference type="GO" id="GO:0016740">
    <property type="term" value="F:transferase activity"/>
    <property type="evidence" value="ECO:0007669"/>
    <property type="project" value="UniProtKB-KW"/>
</dbReference>
<evidence type="ECO:0000313" key="10">
    <source>
        <dbReference type="Proteomes" id="UP000500791"/>
    </source>
</evidence>
<evidence type="ECO:0000256" key="5">
    <source>
        <dbReference type="ARBA" id="ARBA00022984"/>
    </source>
</evidence>
<dbReference type="SUPFAM" id="SSF47090">
    <property type="entry name" value="PGBD-like"/>
    <property type="match status" value="1"/>
</dbReference>
<proteinExistence type="inferred from homology"/>
<dbReference type="RefSeq" id="WP_166192226.1">
    <property type="nucleotide sequence ID" value="NZ_CP049811.1"/>
</dbReference>
<evidence type="ECO:0000256" key="2">
    <source>
        <dbReference type="ARBA" id="ARBA00005992"/>
    </source>
</evidence>
<evidence type="ECO:0000256" key="3">
    <source>
        <dbReference type="ARBA" id="ARBA00022679"/>
    </source>
</evidence>
<keyword evidence="5 7" id="KW-0573">Peptidoglycan synthesis</keyword>
<dbReference type="KEGG" id="mon:G8E03_12080"/>
<evidence type="ECO:0000313" key="9">
    <source>
        <dbReference type="EMBL" id="QIK41441.1"/>
    </source>
</evidence>
<dbReference type="EMBL" id="CP049811">
    <property type="protein sequence ID" value="QIK41441.1"/>
    <property type="molecule type" value="Genomic_DNA"/>
</dbReference>
<dbReference type="GO" id="GO:0008360">
    <property type="term" value="P:regulation of cell shape"/>
    <property type="evidence" value="ECO:0007669"/>
    <property type="project" value="UniProtKB-UniRule"/>
</dbReference>
<dbReference type="SUPFAM" id="SSF141523">
    <property type="entry name" value="L,D-transpeptidase catalytic domain-like"/>
    <property type="match status" value="1"/>
</dbReference>
<dbReference type="InterPro" id="IPR036366">
    <property type="entry name" value="PGBDSf"/>
</dbReference>
<dbReference type="AlphaFoldDB" id="A0A6G7VN42"/>